<organism evidence="7 8">
    <name type="scientific">Enhygromyxa salina</name>
    <dbReference type="NCBI Taxonomy" id="215803"/>
    <lineage>
        <taxon>Bacteria</taxon>
        <taxon>Pseudomonadati</taxon>
        <taxon>Myxococcota</taxon>
        <taxon>Polyangia</taxon>
        <taxon>Nannocystales</taxon>
        <taxon>Nannocystaceae</taxon>
        <taxon>Enhygromyxa</taxon>
    </lineage>
</organism>
<dbReference type="PANTHER" id="PTHR43289">
    <property type="entry name" value="MITOGEN-ACTIVATED PROTEIN KINASE KINASE KINASE 20-RELATED"/>
    <property type="match status" value="1"/>
</dbReference>
<protein>
    <submittedName>
        <fullName evidence="7">Serine/threonine-protein kinase PknL</fullName>
        <ecNumber evidence="7">2.7.11.1</ecNumber>
    </submittedName>
</protein>
<comment type="caution">
    <text evidence="7">The sequence shown here is derived from an EMBL/GenBank/DDBJ whole genome shotgun (WGS) entry which is preliminary data.</text>
</comment>
<keyword evidence="1 7" id="KW-0808">Transferase</keyword>
<keyword evidence="4 5" id="KW-0067">ATP-binding</keyword>
<evidence type="ECO:0000259" key="6">
    <source>
        <dbReference type="PROSITE" id="PS50011"/>
    </source>
</evidence>
<dbReference type="PROSITE" id="PS50011">
    <property type="entry name" value="PROTEIN_KINASE_DOM"/>
    <property type="match status" value="1"/>
</dbReference>
<evidence type="ECO:0000256" key="3">
    <source>
        <dbReference type="ARBA" id="ARBA00022777"/>
    </source>
</evidence>
<dbReference type="Proteomes" id="UP000238823">
    <property type="component" value="Unassembled WGS sequence"/>
</dbReference>
<dbReference type="EMBL" id="PVNL01000020">
    <property type="protein sequence ID" value="PRQ09471.1"/>
    <property type="molecule type" value="Genomic_DNA"/>
</dbReference>
<dbReference type="EC" id="2.7.11.1" evidence="7"/>
<dbReference type="GO" id="GO:0005524">
    <property type="term" value="F:ATP binding"/>
    <property type="evidence" value="ECO:0007669"/>
    <property type="project" value="UniProtKB-UniRule"/>
</dbReference>
<evidence type="ECO:0000313" key="7">
    <source>
        <dbReference type="EMBL" id="PRQ09471.1"/>
    </source>
</evidence>
<evidence type="ECO:0000313" key="8">
    <source>
        <dbReference type="Proteomes" id="UP000238823"/>
    </source>
</evidence>
<reference evidence="7 8" key="1">
    <citation type="submission" date="2018-03" db="EMBL/GenBank/DDBJ databases">
        <title>Draft Genome Sequences of the Obligatory Marine Myxobacteria Enhygromyxa salina SWB007.</title>
        <authorList>
            <person name="Poehlein A."/>
            <person name="Moghaddam J.A."/>
            <person name="Harms H."/>
            <person name="Alanjari M."/>
            <person name="Koenig G.M."/>
            <person name="Daniel R."/>
            <person name="Schaeberle T.F."/>
        </authorList>
    </citation>
    <scope>NUCLEOTIDE SEQUENCE [LARGE SCALE GENOMIC DNA]</scope>
    <source>
        <strain evidence="7 8">SWB007</strain>
    </source>
</reference>
<name>A0A2S9YWI7_9BACT</name>
<dbReference type="InterPro" id="IPR017441">
    <property type="entry name" value="Protein_kinase_ATP_BS"/>
</dbReference>
<keyword evidence="3 7" id="KW-0418">Kinase</keyword>
<keyword evidence="2 5" id="KW-0547">Nucleotide-binding</keyword>
<dbReference type="Gene3D" id="1.10.510.10">
    <property type="entry name" value="Transferase(Phosphotransferase) domain 1"/>
    <property type="match status" value="1"/>
</dbReference>
<sequence length="409" mass="44926">MIANRYEIIGRVGRGATGTVYRALDHTLDRHVAVKLLEPGDFAIAEREAQVLAKVTHRNVVTIHDFGHDMGESGGHRYLVLELLEGVDFQEWLSQRPSATEIIERFIDAGHGLNAAHQAGLVHRDFKPSNMFLTKEGRVVVIDFGLARSLVSLDDDDEPQRFAEGTLAYMAPERLAGHDNDERSDQFSFCVALWEALAGTSPFTGADPLARYRSIRRGPGRAQQAPRHVPRHVIEALERGMAFDSTQRFSTLSELLLALHRPAGANHRRRRRPVLTAVAVAATFLLGWGFMPEAPTLEDAHSSLDPRADFALTILESARKRAADGDSRSALNDLLYAAQLITAAGETGPEFCAFGSMIPDVADLMAEQGGLHEARTAYAISISFAKPCKNISKVDLMARRESTRAKSAL</sequence>
<feature type="binding site" evidence="5">
    <location>
        <position position="35"/>
    </location>
    <ligand>
        <name>ATP</name>
        <dbReference type="ChEBI" id="CHEBI:30616"/>
    </ligand>
</feature>
<dbReference type="PROSITE" id="PS00108">
    <property type="entry name" value="PROTEIN_KINASE_ST"/>
    <property type="match status" value="1"/>
</dbReference>
<dbReference type="SUPFAM" id="SSF56112">
    <property type="entry name" value="Protein kinase-like (PK-like)"/>
    <property type="match status" value="1"/>
</dbReference>
<dbReference type="PROSITE" id="PS00107">
    <property type="entry name" value="PROTEIN_KINASE_ATP"/>
    <property type="match status" value="1"/>
</dbReference>
<evidence type="ECO:0000256" key="2">
    <source>
        <dbReference type="ARBA" id="ARBA00022741"/>
    </source>
</evidence>
<dbReference type="PANTHER" id="PTHR43289:SF6">
    <property type="entry name" value="SERINE_THREONINE-PROTEIN KINASE NEKL-3"/>
    <property type="match status" value="1"/>
</dbReference>
<dbReference type="InterPro" id="IPR008271">
    <property type="entry name" value="Ser/Thr_kinase_AS"/>
</dbReference>
<evidence type="ECO:0000256" key="5">
    <source>
        <dbReference type="PROSITE-ProRule" id="PRU10141"/>
    </source>
</evidence>
<dbReference type="Gene3D" id="3.30.200.20">
    <property type="entry name" value="Phosphorylase Kinase, domain 1"/>
    <property type="match status" value="1"/>
</dbReference>
<gene>
    <name evidence="7" type="primary">pknL_2</name>
    <name evidence="7" type="ORF">ENSA7_07950</name>
</gene>
<dbReference type="GO" id="GO:0004674">
    <property type="term" value="F:protein serine/threonine kinase activity"/>
    <property type="evidence" value="ECO:0007669"/>
    <property type="project" value="UniProtKB-EC"/>
</dbReference>
<dbReference type="Pfam" id="PF00069">
    <property type="entry name" value="Pkinase"/>
    <property type="match status" value="1"/>
</dbReference>
<evidence type="ECO:0000256" key="4">
    <source>
        <dbReference type="ARBA" id="ARBA00022840"/>
    </source>
</evidence>
<feature type="domain" description="Protein kinase" evidence="6">
    <location>
        <begin position="6"/>
        <end position="263"/>
    </location>
</feature>
<accession>A0A2S9YWI7</accession>
<evidence type="ECO:0000256" key="1">
    <source>
        <dbReference type="ARBA" id="ARBA00022679"/>
    </source>
</evidence>
<dbReference type="InterPro" id="IPR000719">
    <property type="entry name" value="Prot_kinase_dom"/>
</dbReference>
<proteinExistence type="predicted"/>
<dbReference type="CDD" id="cd14014">
    <property type="entry name" value="STKc_PknB_like"/>
    <property type="match status" value="1"/>
</dbReference>
<dbReference type="InterPro" id="IPR011009">
    <property type="entry name" value="Kinase-like_dom_sf"/>
</dbReference>
<dbReference type="AlphaFoldDB" id="A0A2S9YWI7"/>